<dbReference type="RefSeq" id="WP_255160379.1">
    <property type="nucleotide sequence ID" value="NZ_CP101497.1"/>
</dbReference>
<evidence type="ECO:0000313" key="2">
    <source>
        <dbReference type="Proteomes" id="UP001060039"/>
    </source>
</evidence>
<keyword evidence="2" id="KW-1185">Reference proteome</keyword>
<dbReference type="Proteomes" id="UP001060039">
    <property type="component" value="Chromosome"/>
</dbReference>
<reference evidence="1" key="1">
    <citation type="submission" date="2022-07" db="EMBL/GenBank/DDBJ databases">
        <title>Taxonomic analysis of Microcella humidisoli nov. sp., isolated from riverside soil.</title>
        <authorList>
            <person name="Molina K.M."/>
            <person name="Kim S.B."/>
        </authorList>
    </citation>
    <scope>NUCLEOTIDE SEQUENCE</scope>
    <source>
        <strain evidence="1">MMS21-STM10</strain>
    </source>
</reference>
<name>A0ABY5FYN9_9MICO</name>
<protein>
    <submittedName>
        <fullName evidence="1">Type IV toxin-antitoxin system AbiEi family antitoxin domain-containing protein</fullName>
    </submittedName>
</protein>
<organism evidence="1 2">
    <name type="scientific">Microcella humidisoli</name>
    <dbReference type="NCBI Taxonomy" id="2963406"/>
    <lineage>
        <taxon>Bacteria</taxon>
        <taxon>Bacillati</taxon>
        <taxon>Actinomycetota</taxon>
        <taxon>Actinomycetes</taxon>
        <taxon>Micrococcales</taxon>
        <taxon>Microbacteriaceae</taxon>
        <taxon>Microcella</taxon>
    </lineage>
</organism>
<evidence type="ECO:0000313" key="1">
    <source>
        <dbReference type="EMBL" id="UTT63247.1"/>
    </source>
</evidence>
<sequence>MRGFHSFDEYISQQGGVLSRSELIDAGWSADEVRLGVQFGTLHRLCRGWYGARGLPAAVRDAWAHGGPLACVSALRFLDVIDADVVADEPPHVCRPARGHRLRYAALATIHWSDEAYRSGTRWSVAPETALQQAARCAPDALPESEQWRRPRSRWLDGLE</sequence>
<gene>
    <name evidence="1" type="ORF">NNL39_03845</name>
</gene>
<proteinExistence type="predicted"/>
<dbReference type="EMBL" id="CP101497">
    <property type="protein sequence ID" value="UTT63247.1"/>
    <property type="molecule type" value="Genomic_DNA"/>
</dbReference>
<accession>A0ABY5FYN9</accession>